<reference evidence="1" key="2">
    <citation type="submission" date="2020-09" db="EMBL/GenBank/DDBJ databases">
        <authorList>
            <person name="Sun Q."/>
            <person name="Ohkuma M."/>
        </authorList>
    </citation>
    <scope>NUCLEOTIDE SEQUENCE</scope>
    <source>
        <strain evidence="1">JCM 4646</strain>
    </source>
</reference>
<dbReference type="EMBL" id="BNBO01000027">
    <property type="protein sequence ID" value="GHH75809.1"/>
    <property type="molecule type" value="Genomic_DNA"/>
</dbReference>
<dbReference type="AlphaFoldDB" id="A0A919G1D2"/>
<dbReference type="RefSeq" id="WP_190212748.1">
    <property type="nucleotide sequence ID" value="NZ_BNBO01000027.1"/>
</dbReference>
<gene>
    <name evidence="1" type="ORF">GCM10018781_45580</name>
</gene>
<dbReference type="Proteomes" id="UP000617734">
    <property type="component" value="Unassembled WGS sequence"/>
</dbReference>
<reference evidence="1" key="1">
    <citation type="journal article" date="2014" name="Int. J. Syst. Evol. Microbiol.">
        <title>Complete genome sequence of Corynebacterium casei LMG S-19264T (=DSM 44701T), isolated from a smear-ripened cheese.</title>
        <authorList>
            <consortium name="US DOE Joint Genome Institute (JGI-PGF)"/>
            <person name="Walter F."/>
            <person name="Albersmeier A."/>
            <person name="Kalinowski J."/>
            <person name="Ruckert C."/>
        </authorList>
    </citation>
    <scope>NUCLEOTIDE SEQUENCE</scope>
    <source>
        <strain evidence="1">JCM 4646</strain>
    </source>
</reference>
<accession>A0A919G1D2</accession>
<comment type="caution">
    <text evidence="1">The sequence shown here is derived from an EMBL/GenBank/DDBJ whole genome shotgun (WGS) entry which is preliminary data.</text>
</comment>
<evidence type="ECO:0000313" key="2">
    <source>
        <dbReference type="Proteomes" id="UP000617734"/>
    </source>
</evidence>
<organism evidence="1 2">
    <name type="scientific">Kitasatospora indigofera</name>
    <dbReference type="NCBI Taxonomy" id="67307"/>
    <lineage>
        <taxon>Bacteria</taxon>
        <taxon>Bacillati</taxon>
        <taxon>Actinomycetota</taxon>
        <taxon>Actinomycetes</taxon>
        <taxon>Kitasatosporales</taxon>
        <taxon>Streptomycetaceae</taxon>
        <taxon>Kitasatospora</taxon>
    </lineage>
</organism>
<keyword evidence="2" id="KW-1185">Reference proteome</keyword>
<protein>
    <submittedName>
        <fullName evidence="1">Uncharacterized protein</fullName>
    </submittedName>
</protein>
<proteinExistence type="predicted"/>
<sequence length="84" mass="8679">MTEARADRPGRHLSEGEALMGRATEHAADDAIRTPDGPDGVRARLPALGRLAALPSADLHELVRRALGAPATGAVTAGLFQSSI</sequence>
<dbReference type="GeneID" id="95354942"/>
<evidence type="ECO:0000313" key="1">
    <source>
        <dbReference type="EMBL" id="GHH75809.1"/>
    </source>
</evidence>
<name>A0A919G1D2_9ACTN</name>